<keyword evidence="3 12" id="KW-0813">Transport</keyword>
<keyword evidence="5 12" id="KW-0349">Heme</keyword>
<dbReference type="GO" id="GO:0070069">
    <property type="term" value="C:cytochrome complex"/>
    <property type="evidence" value="ECO:0007669"/>
    <property type="project" value="UniProtKB-UniRule"/>
</dbReference>
<evidence type="ECO:0000256" key="10">
    <source>
        <dbReference type="ARBA" id="ARBA00023004"/>
    </source>
</evidence>
<keyword evidence="10 12" id="KW-0408">Iron</keyword>
<dbReference type="PIRSF" id="PIRSF006446">
    <property type="entry name" value="Cyt_quinol_oxidase_1"/>
    <property type="match status" value="1"/>
</dbReference>
<evidence type="ECO:0000256" key="3">
    <source>
        <dbReference type="ARBA" id="ARBA00022448"/>
    </source>
</evidence>
<dbReference type="RefSeq" id="WP_007001672.1">
    <property type="nucleotide sequence ID" value="NZ_JH992956.1"/>
</dbReference>
<protein>
    <recommendedName>
        <fullName evidence="15">Cytochrome d ubiquinol oxidase, subunit I</fullName>
    </recommendedName>
</protein>
<comment type="subcellular location">
    <subcellularLocation>
        <location evidence="1">Cell membrane</location>
        <topology evidence="1">Multi-pass membrane protein</topology>
    </subcellularLocation>
</comment>
<feature type="transmembrane region" description="Helical" evidence="12">
    <location>
        <begin position="361"/>
        <end position="384"/>
    </location>
</feature>
<dbReference type="GO" id="GO:0016682">
    <property type="term" value="F:oxidoreductase activity, acting on diphenols and related substances as donors, oxygen as acceptor"/>
    <property type="evidence" value="ECO:0007669"/>
    <property type="project" value="TreeGrafter"/>
</dbReference>
<evidence type="ECO:0000256" key="5">
    <source>
        <dbReference type="ARBA" id="ARBA00022617"/>
    </source>
</evidence>
<accession>K9EZ65</accession>
<feature type="transmembrane region" description="Helical" evidence="12">
    <location>
        <begin position="446"/>
        <end position="472"/>
    </location>
</feature>
<evidence type="ECO:0000256" key="8">
    <source>
        <dbReference type="ARBA" id="ARBA00022982"/>
    </source>
</evidence>
<evidence type="ECO:0008006" key="15">
    <source>
        <dbReference type="Google" id="ProtNLM"/>
    </source>
</evidence>
<evidence type="ECO:0000256" key="12">
    <source>
        <dbReference type="PIRNR" id="PIRNR006446"/>
    </source>
</evidence>
<dbReference type="GO" id="GO:0019646">
    <property type="term" value="P:aerobic electron transport chain"/>
    <property type="evidence" value="ECO:0007669"/>
    <property type="project" value="InterPro"/>
</dbReference>
<comment type="caution">
    <text evidence="13">The sequence shown here is derived from an EMBL/GenBank/DDBJ whole genome shotgun (WGS) entry which is preliminary data.</text>
</comment>
<keyword evidence="11 12" id="KW-0472">Membrane</keyword>
<proteinExistence type="inferred from homology"/>
<evidence type="ECO:0000313" key="14">
    <source>
        <dbReference type="Proteomes" id="UP000009888"/>
    </source>
</evidence>
<evidence type="ECO:0000256" key="2">
    <source>
        <dbReference type="ARBA" id="ARBA00009819"/>
    </source>
</evidence>
<evidence type="ECO:0000256" key="7">
    <source>
        <dbReference type="ARBA" id="ARBA00022723"/>
    </source>
</evidence>
<feature type="transmembrane region" description="Helical" evidence="12">
    <location>
        <begin position="185"/>
        <end position="208"/>
    </location>
</feature>
<reference evidence="13 14" key="1">
    <citation type="submission" date="2012-09" db="EMBL/GenBank/DDBJ databases">
        <title>The Genome Sequence of Actinobaculum massiliae ACS-171-V-COL2.</title>
        <authorList>
            <consortium name="The Broad Institute Genome Sequencing Platform"/>
            <person name="Earl A."/>
            <person name="Ward D."/>
            <person name="Feldgarden M."/>
            <person name="Gevers D."/>
            <person name="Saerens B."/>
            <person name="Vaneechoutte M."/>
            <person name="Walker B."/>
            <person name="Young S.K."/>
            <person name="Zeng Q."/>
            <person name="Gargeya S."/>
            <person name="Fitzgerald M."/>
            <person name="Haas B."/>
            <person name="Abouelleil A."/>
            <person name="Alvarado L."/>
            <person name="Arachchi H.M."/>
            <person name="Berlin A."/>
            <person name="Chapman S.B."/>
            <person name="Goldberg J."/>
            <person name="Griggs A."/>
            <person name="Gujja S."/>
            <person name="Hansen M."/>
            <person name="Howarth C."/>
            <person name="Imamovic A."/>
            <person name="Larimer J."/>
            <person name="McCowen C."/>
            <person name="Montmayeur A."/>
            <person name="Murphy C."/>
            <person name="Neiman D."/>
            <person name="Pearson M."/>
            <person name="Priest M."/>
            <person name="Roberts A."/>
            <person name="Saif S."/>
            <person name="Shea T."/>
            <person name="Sisk P."/>
            <person name="Sykes S."/>
            <person name="Wortman J."/>
            <person name="Nusbaum C."/>
            <person name="Birren B."/>
        </authorList>
    </citation>
    <scope>NUCLEOTIDE SEQUENCE [LARGE SCALE GENOMIC DNA]</scope>
    <source>
        <strain evidence="14">ACS-171-V-Col2</strain>
    </source>
</reference>
<name>K9EZ65_9ACTO</name>
<keyword evidence="4 12" id="KW-1003">Cell membrane</keyword>
<dbReference type="HOGENOM" id="CLU_030555_3_3_11"/>
<dbReference type="eggNOG" id="COG1271">
    <property type="taxonomic scope" value="Bacteria"/>
</dbReference>
<organism evidence="13 14">
    <name type="scientific">Actinobaculum massiliense ACS-171-V-Col2</name>
    <dbReference type="NCBI Taxonomy" id="883066"/>
    <lineage>
        <taxon>Bacteria</taxon>
        <taxon>Bacillati</taxon>
        <taxon>Actinomycetota</taxon>
        <taxon>Actinomycetes</taxon>
        <taxon>Actinomycetales</taxon>
        <taxon>Actinomycetaceae</taxon>
        <taxon>Actinobaculum</taxon>
    </lineage>
</organism>
<dbReference type="PANTHER" id="PTHR30365:SF15">
    <property type="entry name" value="CYTOCHROME BD UBIQUINOL OXIDASE SUBUNIT 1"/>
    <property type="match status" value="1"/>
</dbReference>
<feature type="transmembrane region" description="Helical" evidence="12">
    <location>
        <begin position="15"/>
        <end position="33"/>
    </location>
</feature>
<keyword evidence="14" id="KW-1185">Reference proteome</keyword>
<dbReference type="STRING" id="202789.GCA_001457435_00639"/>
<dbReference type="Proteomes" id="UP000009888">
    <property type="component" value="Unassembled WGS sequence"/>
</dbReference>
<sequence>MDPLTLARWQFGVTTVYHFLQVPLTVGLSLLVAYMQTKARKTGDPKWQRITDFFGKILLINFALGVATGIVQEFQFGLNWSEYSRFVGDIFGAPLAFEALLAFFLESTFLGLWIFGKGRLSPKMHNLAIWCFSIGTVLSAAFILAANSFMQNPQGAVFNPVTGRAELDGVSGFLKLFGTTWQLTYLHMLSAALMLAGVLVAGFSIWWMARSIRLTGNDVEARDYWKPSAKIGAWVGLVAAIVAALSGHFMGQHLGQIQPTKAAAMMGVCQGEENAKLSLVMWGSDCENATEIYIPIPGLESFMMTNHFTGPESRLQSIDEANAQVLEGVQQMENVNDELVAKYTELYGADAATPNVLVSYYAFRVMVGIGMLSILICGGALFALRGDKLIRSEKWGTFWLWMVPLPFLANSAGWMLTEMGRQPWVVYPSQIDGVLLLTNMGVSHGVTAASVAFSLTAFTVLYSALGCVWIWLLGRYLKEGINTHKKVIEYDAVDTPQFVY</sequence>
<dbReference type="InterPro" id="IPR002585">
    <property type="entry name" value="Cyt-d_ubiquinol_oxidase_su_1"/>
</dbReference>
<gene>
    <name evidence="13" type="ORF">HMPREF9233_01467</name>
</gene>
<feature type="transmembrane region" description="Helical" evidence="12">
    <location>
        <begin position="127"/>
        <end position="150"/>
    </location>
</feature>
<dbReference type="GO" id="GO:0020037">
    <property type="term" value="F:heme binding"/>
    <property type="evidence" value="ECO:0007669"/>
    <property type="project" value="TreeGrafter"/>
</dbReference>
<feature type="transmembrane region" description="Helical" evidence="12">
    <location>
        <begin position="229"/>
        <end position="250"/>
    </location>
</feature>
<dbReference type="AlphaFoldDB" id="K9EZ65"/>
<evidence type="ECO:0000256" key="6">
    <source>
        <dbReference type="ARBA" id="ARBA00022692"/>
    </source>
</evidence>
<feature type="transmembrane region" description="Helical" evidence="12">
    <location>
        <begin position="53"/>
        <end position="71"/>
    </location>
</feature>
<keyword evidence="8 12" id="KW-0249">Electron transport</keyword>
<dbReference type="GO" id="GO:0005886">
    <property type="term" value="C:plasma membrane"/>
    <property type="evidence" value="ECO:0007669"/>
    <property type="project" value="UniProtKB-SubCell"/>
</dbReference>
<evidence type="ECO:0000256" key="1">
    <source>
        <dbReference type="ARBA" id="ARBA00004651"/>
    </source>
</evidence>
<keyword evidence="9 12" id="KW-1133">Transmembrane helix</keyword>
<evidence type="ECO:0000256" key="4">
    <source>
        <dbReference type="ARBA" id="ARBA00022475"/>
    </source>
</evidence>
<dbReference type="GO" id="GO:0046872">
    <property type="term" value="F:metal ion binding"/>
    <property type="evidence" value="ECO:0007669"/>
    <property type="project" value="UniProtKB-UniRule"/>
</dbReference>
<evidence type="ECO:0000313" key="13">
    <source>
        <dbReference type="EMBL" id="EKU94520.1"/>
    </source>
</evidence>
<dbReference type="Pfam" id="PF01654">
    <property type="entry name" value="Cyt_bd_oxida_I"/>
    <property type="match status" value="1"/>
</dbReference>
<keyword evidence="6 12" id="KW-0812">Transmembrane</keyword>
<dbReference type="PANTHER" id="PTHR30365">
    <property type="entry name" value="CYTOCHROME D UBIQUINOL OXIDASE"/>
    <property type="match status" value="1"/>
</dbReference>
<feature type="transmembrane region" description="Helical" evidence="12">
    <location>
        <begin position="91"/>
        <end position="115"/>
    </location>
</feature>
<dbReference type="PATRIC" id="fig|883066.3.peg.1530"/>
<comment type="similarity">
    <text evidence="2 12">Belongs to the cytochrome ubiquinol oxidase subunit 1 family.</text>
</comment>
<evidence type="ECO:0000256" key="11">
    <source>
        <dbReference type="ARBA" id="ARBA00023136"/>
    </source>
</evidence>
<keyword evidence="7 12" id="KW-0479">Metal-binding</keyword>
<dbReference type="EMBL" id="AGWL01000008">
    <property type="protein sequence ID" value="EKU94520.1"/>
    <property type="molecule type" value="Genomic_DNA"/>
</dbReference>
<dbReference type="GO" id="GO:0009055">
    <property type="term" value="F:electron transfer activity"/>
    <property type="evidence" value="ECO:0007669"/>
    <property type="project" value="UniProtKB-UniRule"/>
</dbReference>
<feature type="transmembrane region" description="Helical" evidence="12">
    <location>
        <begin position="396"/>
        <end position="416"/>
    </location>
</feature>
<evidence type="ECO:0000256" key="9">
    <source>
        <dbReference type="ARBA" id="ARBA00022989"/>
    </source>
</evidence>